<reference evidence="4" key="1">
    <citation type="submission" date="2016-02" db="EMBL/GenBank/DDBJ databases">
        <authorList>
            <person name="Kaur G."/>
            <person name="Nair G.R."/>
            <person name="Mayilraj S."/>
        </authorList>
    </citation>
    <scope>NUCLEOTIDE SEQUENCE [LARGE SCALE GENOMIC DNA]</scope>
    <source>
        <strain evidence="4">GA-15</strain>
    </source>
</reference>
<dbReference type="Gene3D" id="3.20.20.30">
    <property type="entry name" value="Luciferase-like domain"/>
    <property type="match status" value="1"/>
</dbReference>
<dbReference type="PANTHER" id="PTHR30137:SF6">
    <property type="entry name" value="LUCIFERASE-LIKE MONOOXYGENASE"/>
    <property type="match status" value="1"/>
</dbReference>
<evidence type="ECO:0000256" key="1">
    <source>
        <dbReference type="ARBA" id="ARBA00007789"/>
    </source>
</evidence>
<dbReference type="PANTHER" id="PTHR30137">
    <property type="entry name" value="LUCIFERASE-LIKE MONOOXYGENASE"/>
    <property type="match status" value="1"/>
</dbReference>
<feature type="domain" description="Luciferase-like" evidence="2">
    <location>
        <begin position="7"/>
        <end position="295"/>
    </location>
</feature>
<keyword evidence="3" id="KW-0503">Monooxygenase</keyword>
<dbReference type="NCBIfam" id="TIGR03558">
    <property type="entry name" value="oxido_grp_1"/>
    <property type="match status" value="1"/>
</dbReference>
<comment type="caution">
    <text evidence="3">The sequence shown here is derived from an EMBL/GenBank/DDBJ whole genome shotgun (WGS) entry which is preliminary data.</text>
</comment>
<gene>
    <name evidence="3" type="ORF">AYJ05_02460</name>
</gene>
<dbReference type="OrthoDB" id="9780518at2"/>
<name>A0A177IUR1_9CORY</name>
<dbReference type="EMBL" id="LSTQ01000001">
    <property type="protein sequence ID" value="OAH32553.1"/>
    <property type="molecule type" value="Genomic_DNA"/>
</dbReference>
<dbReference type="Proteomes" id="UP000076947">
    <property type="component" value="Unassembled WGS sequence"/>
</dbReference>
<dbReference type="InterPro" id="IPR019949">
    <property type="entry name" value="CmoO-like"/>
</dbReference>
<dbReference type="AlphaFoldDB" id="A0A177IUR1"/>
<accession>A0A177IUR1</accession>
<dbReference type="STRING" id="1705.CA21670_09965"/>
<evidence type="ECO:0000313" key="4">
    <source>
        <dbReference type="Proteomes" id="UP000076947"/>
    </source>
</evidence>
<dbReference type="GO" id="GO:0004497">
    <property type="term" value="F:monooxygenase activity"/>
    <property type="evidence" value="ECO:0007669"/>
    <property type="project" value="UniProtKB-KW"/>
</dbReference>
<comment type="similarity">
    <text evidence="1">To bacterial alkanal monooxygenase alpha and beta chains.</text>
</comment>
<dbReference type="RefSeq" id="WP_066837046.1">
    <property type="nucleotide sequence ID" value="NZ_LSTQ01000001.1"/>
</dbReference>
<keyword evidence="3" id="KW-0560">Oxidoreductase</keyword>
<dbReference type="GO" id="GO:0016705">
    <property type="term" value="F:oxidoreductase activity, acting on paired donors, with incorporation or reduction of molecular oxygen"/>
    <property type="evidence" value="ECO:0007669"/>
    <property type="project" value="InterPro"/>
</dbReference>
<dbReference type="GO" id="GO:0005829">
    <property type="term" value="C:cytosol"/>
    <property type="evidence" value="ECO:0007669"/>
    <property type="project" value="TreeGrafter"/>
</dbReference>
<evidence type="ECO:0000259" key="2">
    <source>
        <dbReference type="Pfam" id="PF00296"/>
    </source>
</evidence>
<dbReference type="InterPro" id="IPR036661">
    <property type="entry name" value="Luciferase-like_sf"/>
</dbReference>
<dbReference type="Pfam" id="PF00296">
    <property type="entry name" value="Bac_luciferase"/>
    <property type="match status" value="1"/>
</dbReference>
<dbReference type="InterPro" id="IPR011251">
    <property type="entry name" value="Luciferase-like_dom"/>
</dbReference>
<proteinExistence type="predicted"/>
<keyword evidence="4" id="KW-1185">Reference proteome</keyword>
<sequence>MSTVVLMRFSVLDRAAGTSHETPEETLRGVATHAQHVEQLGFSRFLVAEHHGVPGIPGSQPAQLATYVAAHTSTIRVGTGGIMVPNHPPYLIAEQIGLLQSLFPGRIDIGLGSSVGFTKPVRQALRQGDPHELKARLEEDVEELLDYLSGRGAVSSYPADNARTPIYMLAGYRSALTAAKLGMGVITGGPLSTQADAIKAYRENFQPSEGLNSPRVIASLNIAAADTTEAARNLLLPEAYSQVLSRSTGVFESLKIADELDIDKLTAQQTKRIEESLANTIYGTAGEVHAQLVDATTTLQVDEFLITGDIPDRAGRSRSEEILAGLM</sequence>
<organism evidence="3 4">
    <name type="scientific">Corynebacterium stationis</name>
    <dbReference type="NCBI Taxonomy" id="1705"/>
    <lineage>
        <taxon>Bacteria</taxon>
        <taxon>Bacillati</taxon>
        <taxon>Actinomycetota</taxon>
        <taxon>Actinomycetes</taxon>
        <taxon>Mycobacteriales</taxon>
        <taxon>Corynebacteriaceae</taxon>
        <taxon>Corynebacterium</taxon>
    </lineage>
</organism>
<dbReference type="SUPFAM" id="SSF51679">
    <property type="entry name" value="Bacterial luciferase-like"/>
    <property type="match status" value="1"/>
</dbReference>
<dbReference type="InterPro" id="IPR050766">
    <property type="entry name" value="Bact_Lucif_Oxidored"/>
</dbReference>
<evidence type="ECO:0000313" key="3">
    <source>
        <dbReference type="EMBL" id="OAH32553.1"/>
    </source>
</evidence>
<protein>
    <submittedName>
        <fullName evidence="3">Flavin monooxygenase</fullName>
    </submittedName>
</protein>